<dbReference type="InterPro" id="IPR026030">
    <property type="entry name" value="Pur-cyt_permease_Fcy2/21/22"/>
</dbReference>
<evidence type="ECO:0000313" key="3">
    <source>
        <dbReference type="EMBL" id="RFU28886.1"/>
    </source>
</evidence>
<comment type="caution">
    <text evidence="3">The sequence shown here is derived from an EMBL/GenBank/DDBJ whole genome shotgun (WGS) entry which is preliminary data.</text>
</comment>
<dbReference type="EMBL" id="NCSJ02000147">
    <property type="protein sequence ID" value="RFU28886.1"/>
    <property type="molecule type" value="Genomic_DNA"/>
</dbReference>
<dbReference type="PANTHER" id="PTHR31806:SF7">
    <property type="entry name" value="TRANSPORTER, PUTATIVE (AFU_ORTHOLOGUE AFUA_2G04690)-RELATED"/>
    <property type="match status" value="1"/>
</dbReference>
<proteinExistence type="predicted"/>
<keyword evidence="1" id="KW-0813">Transport</keyword>
<evidence type="ECO:0000256" key="2">
    <source>
        <dbReference type="SAM" id="Phobius"/>
    </source>
</evidence>
<feature type="transmembrane region" description="Helical" evidence="2">
    <location>
        <begin position="316"/>
        <end position="335"/>
    </location>
</feature>
<name>A0A3E2H658_SCYLI</name>
<feature type="transmembrane region" description="Helical" evidence="2">
    <location>
        <begin position="107"/>
        <end position="135"/>
    </location>
</feature>
<keyword evidence="2" id="KW-1133">Transmembrane helix</keyword>
<protein>
    <submittedName>
        <fullName evidence="3">Uncharacterized protein</fullName>
    </submittedName>
</protein>
<keyword evidence="2" id="KW-0812">Transmembrane</keyword>
<evidence type="ECO:0000313" key="4">
    <source>
        <dbReference type="Proteomes" id="UP000258309"/>
    </source>
</evidence>
<dbReference type="STRING" id="5539.A0A3E2H658"/>
<accession>A0A3E2H658</accession>
<feature type="transmembrane region" description="Helical" evidence="2">
    <location>
        <begin position="208"/>
        <end position="230"/>
    </location>
</feature>
<dbReference type="GO" id="GO:0022857">
    <property type="term" value="F:transmembrane transporter activity"/>
    <property type="evidence" value="ECO:0007669"/>
    <property type="project" value="InterPro"/>
</dbReference>
<dbReference type="OMA" id="WCATMGP"/>
<feature type="transmembrane region" description="Helical" evidence="2">
    <location>
        <begin position="273"/>
        <end position="295"/>
    </location>
</feature>
<dbReference type="GO" id="GO:0000329">
    <property type="term" value="C:fungal-type vacuole membrane"/>
    <property type="evidence" value="ECO:0007669"/>
    <property type="project" value="TreeGrafter"/>
</dbReference>
<dbReference type="Gene3D" id="1.10.4160.10">
    <property type="entry name" value="Hydantoin permease"/>
    <property type="match status" value="2"/>
</dbReference>
<evidence type="ECO:0000256" key="1">
    <source>
        <dbReference type="ARBA" id="ARBA00022448"/>
    </source>
</evidence>
<dbReference type="PANTHER" id="PTHR31806">
    <property type="entry name" value="PURINE-CYTOSINE PERMEASE FCY2-RELATED"/>
    <property type="match status" value="1"/>
</dbReference>
<dbReference type="AlphaFoldDB" id="A0A3E2H658"/>
<dbReference type="Proteomes" id="UP000258309">
    <property type="component" value="Unassembled WGS sequence"/>
</dbReference>
<feature type="non-terminal residue" evidence="3">
    <location>
        <position position="381"/>
    </location>
</feature>
<dbReference type="OrthoDB" id="5428495at2759"/>
<organism evidence="3 4">
    <name type="scientific">Scytalidium lignicola</name>
    <name type="common">Hyphomycete</name>
    <dbReference type="NCBI Taxonomy" id="5539"/>
    <lineage>
        <taxon>Eukaryota</taxon>
        <taxon>Fungi</taxon>
        <taxon>Dikarya</taxon>
        <taxon>Ascomycota</taxon>
        <taxon>Pezizomycotina</taxon>
        <taxon>Leotiomycetes</taxon>
        <taxon>Leotiomycetes incertae sedis</taxon>
        <taxon>Scytalidium</taxon>
    </lineage>
</organism>
<keyword evidence="4" id="KW-1185">Reference proteome</keyword>
<feature type="transmembrane region" description="Helical" evidence="2">
    <location>
        <begin position="242"/>
        <end position="261"/>
    </location>
</feature>
<gene>
    <name evidence="3" type="ORF">B7463_g7447</name>
</gene>
<reference evidence="3 4" key="1">
    <citation type="submission" date="2018-05" db="EMBL/GenBank/DDBJ databases">
        <title>Draft genome sequence of Scytalidium lignicola DSM 105466, a ubiquitous saprotrophic fungus.</title>
        <authorList>
            <person name="Buettner E."/>
            <person name="Gebauer A.M."/>
            <person name="Hofrichter M."/>
            <person name="Liers C."/>
            <person name="Kellner H."/>
        </authorList>
    </citation>
    <scope>NUCLEOTIDE SEQUENCE [LARGE SCALE GENOMIC DNA]</scope>
    <source>
        <strain evidence="3 4">DSM 105466</strain>
    </source>
</reference>
<dbReference type="GO" id="GO:0005886">
    <property type="term" value="C:plasma membrane"/>
    <property type="evidence" value="ECO:0007669"/>
    <property type="project" value="TreeGrafter"/>
</dbReference>
<feature type="transmembrane region" description="Helical" evidence="2">
    <location>
        <begin position="147"/>
        <end position="164"/>
    </location>
</feature>
<feature type="transmembrane region" description="Helical" evidence="2">
    <location>
        <begin position="72"/>
        <end position="95"/>
    </location>
</feature>
<sequence length="381" mass="42374">MAPHENEDDFFDNEKNEKLDIDEVHEDTLDTPPKGILPRFRYYEDILNRKLGVENYGVDRVHPEDRKPPNQLVMAFMWASATMNLSCFSTGFLGYEFGLSLKQTIPITIFGTLLGSSITLSKLVIVAVVSLIFSFIGLKGVLAYERYAWIPFFVVFMIMYGEAAPKANLSTPATVSALTTNQEWSDAYDEGIYDLIKVIIHPSGFAKFLLALLVLSGIGTNCIAIYAGSISAQLFAKPFQRLPRTIWTLLIFTCIILLSIAGRDHLLDVLENFLSLLGYWNTSFFVIIFAEHYIYRGGKLSNYDLDAWNTPSKLPVGLAGLASFLCGAVGWIIGMVETDYVGPVAKLIGSEGGDIGNELALFLTAVTYIPLRKLELKYIGR</sequence>
<feature type="non-terminal residue" evidence="3">
    <location>
        <position position="1"/>
    </location>
</feature>
<keyword evidence="2" id="KW-0472">Membrane</keyword>